<dbReference type="RefSeq" id="WP_209379437.1">
    <property type="nucleotide sequence ID" value="NZ_JAGIZB010000008.1"/>
</dbReference>
<dbReference type="SMART" id="SM00387">
    <property type="entry name" value="HATPase_c"/>
    <property type="match status" value="1"/>
</dbReference>
<reference evidence="9 10" key="1">
    <citation type="submission" date="2021-03" db="EMBL/GenBank/DDBJ databases">
        <authorList>
            <person name="So Y."/>
        </authorList>
    </citation>
    <scope>NUCLEOTIDE SEQUENCE [LARGE SCALE GENOMIC DNA]</scope>
    <source>
        <strain evidence="9 10">SSH11</strain>
    </source>
</reference>
<comment type="caution">
    <text evidence="9">The sequence shown here is derived from an EMBL/GenBank/DDBJ whole genome shotgun (WGS) entry which is preliminary data.</text>
</comment>
<dbReference type="InterPro" id="IPR011495">
    <property type="entry name" value="Sig_transdc_His_kin_sub2_dim/P"/>
</dbReference>
<evidence type="ECO:0000256" key="3">
    <source>
        <dbReference type="ARBA" id="ARBA00022553"/>
    </source>
</evidence>
<feature type="domain" description="Histidine kinase" evidence="8">
    <location>
        <begin position="72"/>
        <end position="265"/>
    </location>
</feature>
<dbReference type="InterPro" id="IPR036890">
    <property type="entry name" value="HATPase_C_sf"/>
</dbReference>
<evidence type="ECO:0000313" key="9">
    <source>
        <dbReference type="EMBL" id="MBP0445194.1"/>
    </source>
</evidence>
<dbReference type="Pfam" id="PF07568">
    <property type="entry name" value="HisKA_2"/>
    <property type="match status" value="1"/>
</dbReference>
<evidence type="ECO:0000313" key="10">
    <source>
        <dbReference type="Proteomes" id="UP000681594"/>
    </source>
</evidence>
<keyword evidence="5" id="KW-0547">Nucleotide-binding</keyword>
<keyword evidence="6 9" id="KW-0418">Kinase</keyword>
<comment type="catalytic activity">
    <reaction evidence="1">
        <text>ATP + protein L-histidine = ADP + protein N-phospho-L-histidine.</text>
        <dbReference type="EC" id="2.7.13.3"/>
    </reaction>
</comment>
<dbReference type="Proteomes" id="UP000681594">
    <property type="component" value="Unassembled WGS sequence"/>
</dbReference>
<dbReference type="PANTHER" id="PTHR41523">
    <property type="entry name" value="TWO-COMPONENT SYSTEM SENSOR PROTEIN"/>
    <property type="match status" value="1"/>
</dbReference>
<sequence length="265" mass="28888">MPWFIEYEPPRSFPALLANLPMSGDRANRPDARGAEAPAEPAAYSKRSKAELCRMLAERDAVLAEHDLLMREASHRVKNSLHLLVSALRMQASRCTAQRDEADYLIRASQRIKSVALVHDSLHRSTRGTHIEFGAYLRSLCADLEDSMALLPGQRIRVTAEEGHIPDERAIRLGLIASELVTNALKHGCSAEGGDIEVGFARISEDSFALSVADHGTGISDSFDPTKSAGLGMRLVNVLTQALGAELRFERTSPGTCFVVTLPAD</sequence>
<evidence type="ECO:0000256" key="4">
    <source>
        <dbReference type="ARBA" id="ARBA00022679"/>
    </source>
</evidence>
<proteinExistence type="predicted"/>
<dbReference type="PANTHER" id="PTHR41523:SF8">
    <property type="entry name" value="ETHYLENE RESPONSE SENSOR PROTEIN"/>
    <property type="match status" value="1"/>
</dbReference>
<protein>
    <recommendedName>
        <fullName evidence="2">histidine kinase</fullName>
        <ecNumber evidence="2">2.7.13.3</ecNumber>
    </recommendedName>
</protein>
<dbReference type="Pfam" id="PF02518">
    <property type="entry name" value="HATPase_c"/>
    <property type="match status" value="1"/>
</dbReference>
<evidence type="ECO:0000259" key="8">
    <source>
        <dbReference type="PROSITE" id="PS50109"/>
    </source>
</evidence>
<keyword evidence="3" id="KW-0597">Phosphoprotein</keyword>
<dbReference type="EMBL" id="JAGIZB010000008">
    <property type="protein sequence ID" value="MBP0445194.1"/>
    <property type="molecule type" value="Genomic_DNA"/>
</dbReference>
<keyword evidence="7" id="KW-0067">ATP-binding</keyword>
<dbReference type="Gene3D" id="3.30.565.10">
    <property type="entry name" value="Histidine kinase-like ATPase, C-terminal domain"/>
    <property type="match status" value="1"/>
</dbReference>
<keyword evidence="4" id="KW-0808">Transferase</keyword>
<evidence type="ECO:0000256" key="1">
    <source>
        <dbReference type="ARBA" id="ARBA00000085"/>
    </source>
</evidence>
<evidence type="ECO:0000256" key="5">
    <source>
        <dbReference type="ARBA" id="ARBA00022741"/>
    </source>
</evidence>
<dbReference type="PROSITE" id="PS50109">
    <property type="entry name" value="HIS_KIN"/>
    <property type="match status" value="1"/>
</dbReference>
<dbReference type="InterPro" id="IPR005467">
    <property type="entry name" value="His_kinase_dom"/>
</dbReference>
<evidence type="ECO:0000256" key="7">
    <source>
        <dbReference type="ARBA" id="ARBA00022840"/>
    </source>
</evidence>
<gene>
    <name evidence="9" type="ORF">J8J14_10420</name>
</gene>
<dbReference type="GO" id="GO:0016301">
    <property type="term" value="F:kinase activity"/>
    <property type="evidence" value="ECO:0007669"/>
    <property type="project" value="UniProtKB-KW"/>
</dbReference>
<accession>A0ABS4AG53</accession>
<dbReference type="EC" id="2.7.13.3" evidence="2"/>
<evidence type="ECO:0000256" key="2">
    <source>
        <dbReference type="ARBA" id="ARBA00012438"/>
    </source>
</evidence>
<dbReference type="InterPro" id="IPR003594">
    <property type="entry name" value="HATPase_dom"/>
</dbReference>
<organism evidence="9 10">
    <name type="scientific">Pararoseomonas baculiformis</name>
    <dbReference type="NCBI Taxonomy" id="2820812"/>
    <lineage>
        <taxon>Bacteria</taxon>
        <taxon>Pseudomonadati</taxon>
        <taxon>Pseudomonadota</taxon>
        <taxon>Alphaproteobacteria</taxon>
        <taxon>Acetobacterales</taxon>
        <taxon>Acetobacteraceae</taxon>
        <taxon>Pararoseomonas</taxon>
    </lineage>
</organism>
<keyword evidence="10" id="KW-1185">Reference proteome</keyword>
<dbReference type="InterPro" id="IPR004358">
    <property type="entry name" value="Sig_transdc_His_kin-like_C"/>
</dbReference>
<name>A0ABS4AG53_9PROT</name>
<evidence type="ECO:0000256" key="6">
    <source>
        <dbReference type="ARBA" id="ARBA00022777"/>
    </source>
</evidence>
<dbReference type="PRINTS" id="PR00344">
    <property type="entry name" value="BCTRLSENSOR"/>
</dbReference>
<dbReference type="SUPFAM" id="SSF55874">
    <property type="entry name" value="ATPase domain of HSP90 chaperone/DNA topoisomerase II/histidine kinase"/>
    <property type="match status" value="1"/>
</dbReference>